<dbReference type="EMBL" id="LXQA010082889">
    <property type="protein sequence ID" value="MCI12140.1"/>
    <property type="molecule type" value="Genomic_DNA"/>
</dbReference>
<sequence>MQFPKGGWETDETMEQAALRETIEEAGVVGNIE</sequence>
<keyword evidence="2 4" id="KW-0378">Hydrolase</keyword>
<dbReference type="Pfam" id="PF00293">
    <property type="entry name" value="NUDIX"/>
    <property type="match status" value="1"/>
</dbReference>
<dbReference type="InterPro" id="IPR000086">
    <property type="entry name" value="NUDIX_hydrolase_dom"/>
</dbReference>
<organism evidence="4 5">
    <name type="scientific">Trifolium medium</name>
    <dbReference type="NCBI Taxonomy" id="97028"/>
    <lineage>
        <taxon>Eukaryota</taxon>
        <taxon>Viridiplantae</taxon>
        <taxon>Streptophyta</taxon>
        <taxon>Embryophyta</taxon>
        <taxon>Tracheophyta</taxon>
        <taxon>Spermatophyta</taxon>
        <taxon>Magnoliopsida</taxon>
        <taxon>eudicotyledons</taxon>
        <taxon>Gunneridae</taxon>
        <taxon>Pentapetalae</taxon>
        <taxon>rosids</taxon>
        <taxon>fabids</taxon>
        <taxon>Fabales</taxon>
        <taxon>Fabaceae</taxon>
        <taxon>Papilionoideae</taxon>
        <taxon>50 kb inversion clade</taxon>
        <taxon>NPAAA clade</taxon>
        <taxon>Hologalegina</taxon>
        <taxon>IRL clade</taxon>
        <taxon>Trifolieae</taxon>
        <taxon>Trifolium</taxon>
    </lineage>
</organism>
<dbReference type="GO" id="GO:0046872">
    <property type="term" value="F:metal ion binding"/>
    <property type="evidence" value="ECO:0007669"/>
    <property type="project" value="UniProtKB-KW"/>
</dbReference>
<name>A0A392PL00_9FABA</name>
<dbReference type="PROSITE" id="PS00893">
    <property type="entry name" value="NUDIX_BOX"/>
    <property type="match status" value="1"/>
</dbReference>
<dbReference type="GO" id="GO:0005737">
    <property type="term" value="C:cytoplasm"/>
    <property type="evidence" value="ECO:0007669"/>
    <property type="project" value="TreeGrafter"/>
</dbReference>
<dbReference type="Gene3D" id="3.90.79.10">
    <property type="entry name" value="Nucleoside Triphosphate Pyrophosphohydrolase"/>
    <property type="match status" value="1"/>
</dbReference>
<feature type="domain" description="Nudix hydrolase" evidence="3">
    <location>
        <begin position="2"/>
        <end position="29"/>
    </location>
</feature>
<dbReference type="GO" id="GO:0016787">
    <property type="term" value="F:hydrolase activity"/>
    <property type="evidence" value="ECO:0007669"/>
    <property type="project" value="UniProtKB-KW"/>
</dbReference>
<evidence type="ECO:0000259" key="3">
    <source>
        <dbReference type="Pfam" id="PF00293"/>
    </source>
</evidence>
<accession>A0A392PL00</accession>
<dbReference type="Proteomes" id="UP000265520">
    <property type="component" value="Unassembled WGS sequence"/>
</dbReference>
<dbReference type="InterPro" id="IPR015797">
    <property type="entry name" value="NUDIX_hydrolase-like_dom_sf"/>
</dbReference>
<evidence type="ECO:0000313" key="5">
    <source>
        <dbReference type="Proteomes" id="UP000265520"/>
    </source>
</evidence>
<dbReference type="PANTHER" id="PTHR12629:SF15">
    <property type="entry name" value="NUDIX HYDROLASE 4"/>
    <property type="match status" value="1"/>
</dbReference>
<proteinExistence type="predicted"/>
<evidence type="ECO:0000256" key="2">
    <source>
        <dbReference type="ARBA" id="ARBA00022801"/>
    </source>
</evidence>
<dbReference type="PANTHER" id="PTHR12629">
    <property type="entry name" value="DIPHOSPHOINOSITOL POLYPHOSPHATE PHOSPHOHYDROLASE"/>
    <property type="match status" value="1"/>
</dbReference>
<protein>
    <submittedName>
        <fullName evidence="4">Nudix hydrolase 4</fullName>
    </submittedName>
</protein>
<dbReference type="GO" id="GO:0005634">
    <property type="term" value="C:nucleus"/>
    <property type="evidence" value="ECO:0007669"/>
    <property type="project" value="TreeGrafter"/>
</dbReference>
<dbReference type="AlphaFoldDB" id="A0A392PL00"/>
<evidence type="ECO:0000313" key="4">
    <source>
        <dbReference type="EMBL" id="MCI12140.1"/>
    </source>
</evidence>
<dbReference type="InterPro" id="IPR020084">
    <property type="entry name" value="NUDIX_hydrolase_CS"/>
</dbReference>
<dbReference type="SUPFAM" id="SSF55811">
    <property type="entry name" value="Nudix"/>
    <property type="match status" value="1"/>
</dbReference>
<evidence type="ECO:0000256" key="1">
    <source>
        <dbReference type="ARBA" id="ARBA00022723"/>
    </source>
</evidence>
<reference evidence="4 5" key="1">
    <citation type="journal article" date="2018" name="Front. Plant Sci.">
        <title>Red Clover (Trifolium pratense) and Zigzag Clover (T. medium) - A Picture of Genomic Similarities and Differences.</title>
        <authorList>
            <person name="Dluhosova J."/>
            <person name="Istvanek J."/>
            <person name="Nedelnik J."/>
            <person name="Repkova J."/>
        </authorList>
    </citation>
    <scope>NUCLEOTIDE SEQUENCE [LARGE SCALE GENOMIC DNA]</scope>
    <source>
        <strain evidence="5">cv. 10/8</strain>
        <tissue evidence="4">Leaf</tissue>
    </source>
</reference>
<keyword evidence="5" id="KW-1185">Reference proteome</keyword>
<feature type="non-terminal residue" evidence="4">
    <location>
        <position position="33"/>
    </location>
</feature>
<comment type="caution">
    <text evidence="4">The sequence shown here is derived from an EMBL/GenBank/DDBJ whole genome shotgun (WGS) entry which is preliminary data.</text>
</comment>
<keyword evidence="1" id="KW-0479">Metal-binding</keyword>